<sequence length="271" mass="30798">MLEQVLCSLSVTFNELKLLAVGESKEVRLLTPRIAVAKLLPSVYSFTNNRYGIVPGTERVRTKFCAELFRAMTRRPGPRHLSNAFLGLVDSDQGLLLAEHVVTPGNLEVRVKRYHIGSPLHRYRYTEGHETAFGGAPLARWSRFETPVVCFDWRNPLEDEHGKRLADEPLSDDYASIWIDDCARAKQLARDTFAWIEELFAERGLQLIDICFFIDRTGSVIFGEISPDCMRVRSRAADDSDALDKDQWRSGGEPAAVLDRYEKLYQIIFAS</sequence>
<name>A0ABY5R2I4_9HYPH</name>
<evidence type="ECO:0000256" key="1">
    <source>
        <dbReference type="ARBA" id="ARBA00022598"/>
    </source>
</evidence>
<keyword evidence="2" id="KW-0547">Nucleotide-binding</keyword>
<keyword evidence="8" id="KW-1185">Reference proteome</keyword>
<evidence type="ECO:0000256" key="2">
    <source>
        <dbReference type="ARBA" id="ARBA00022741"/>
    </source>
</evidence>
<evidence type="ECO:0000256" key="5">
    <source>
        <dbReference type="ARBA" id="ARBA00048475"/>
    </source>
</evidence>
<evidence type="ECO:0000313" key="8">
    <source>
        <dbReference type="Proteomes" id="UP001058098"/>
    </source>
</evidence>
<keyword evidence="1" id="KW-0436">Ligase</keyword>
<dbReference type="Pfam" id="PF01259">
    <property type="entry name" value="SAICAR_synt"/>
    <property type="match status" value="1"/>
</dbReference>
<gene>
    <name evidence="7" type="ORF">IHQ72_08010</name>
</gene>
<dbReference type="InterPro" id="IPR028923">
    <property type="entry name" value="SAICAR_synt/ADE2_N"/>
</dbReference>
<dbReference type="EMBL" id="CP062229">
    <property type="protein sequence ID" value="UVC17064.1"/>
    <property type="molecule type" value="Genomic_DNA"/>
</dbReference>
<evidence type="ECO:0000256" key="3">
    <source>
        <dbReference type="ARBA" id="ARBA00022755"/>
    </source>
</evidence>
<proteinExistence type="predicted"/>
<keyword evidence="3" id="KW-0658">Purine biosynthesis</keyword>
<dbReference type="Proteomes" id="UP001058098">
    <property type="component" value="Chromosome"/>
</dbReference>
<accession>A0ABY5R2I4</accession>
<feature type="domain" description="SAICAR synthetase/ADE2 N-terminal" evidence="6">
    <location>
        <begin position="56"/>
        <end position="250"/>
    </location>
</feature>
<comment type="catalytic activity">
    <reaction evidence="5">
        <text>5-amino-1-(5-phospho-D-ribosyl)imidazole-4-carboxylate + L-aspartate + ATP = (2S)-2-[5-amino-1-(5-phospho-beta-D-ribosyl)imidazole-4-carboxamido]succinate + ADP + phosphate + 2 H(+)</text>
        <dbReference type="Rhea" id="RHEA:22628"/>
        <dbReference type="ChEBI" id="CHEBI:15378"/>
        <dbReference type="ChEBI" id="CHEBI:29991"/>
        <dbReference type="ChEBI" id="CHEBI:30616"/>
        <dbReference type="ChEBI" id="CHEBI:43474"/>
        <dbReference type="ChEBI" id="CHEBI:58443"/>
        <dbReference type="ChEBI" id="CHEBI:77657"/>
        <dbReference type="ChEBI" id="CHEBI:456216"/>
        <dbReference type="EC" id="6.3.2.6"/>
    </reaction>
</comment>
<evidence type="ECO:0000313" key="7">
    <source>
        <dbReference type="EMBL" id="UVC17064.1"/>
    </source>
</evidence>
<evidence type="ECO:0000259" key="6">
    <source>
        <dbReference type="Pfam" id="PF01259"/>
    </source>
</evidence>
<dbReference type="Gene3D" id="3.30.200.20">
    <property type="entry name" value="Phosphorylase Kinase, domain 1"/>
    <property type="match status" value="1"/>
</dbReference>
<dbReference type="SUPFAM" id="SSF56104">
    <property type="entry name" value="SAICAR synthase-like"/>
    <property type="match status" value="1"/>
</dbReference>
<dbReference type="RefSeq" id="WP_258121940.1">
    <property type="nucleotide sequence ID" value="NZ_CP062229.1"/>
</dbReference>
<dbReference type="Gene3D" id="3.30.470.20">
    <property type="entry name" value="ATP-grasp fold, B domain"/>
    <property type="match status" value="1"/>
</dbReference>
<organism evidence="7 8">
    <name type="scientific">Mesorhizobium onobrychidis</name>
    <dbReference type="NCBI Taxonomy" id="2775404"/>
    <lineage>
        <taxon>Bacteria</taxon>
        <taxon>Pseudomonadati</taxon>
        <taxon>Pseudomonadota</taxon>
        <taxon>Alphaproteobacteria</taxon>
        <taxon>Hyphomicrobiales</taxon>
        <taxon>Phyllobacteriaceae</taxon>
        <taxon>Mesorhizobium</taxon>
    </lineage>
</organism>
<protein>
    <recommendedName>
        <fullName evidence="6">SAICAR synthetase/ADE2 N-terminal domain-containing protein</fullName>
    </recommendedName>
</protein>
<reference evidence="7" key="1">
    <citation type="submission" date="2020-09" db="EMBL/GenBank/DDBJ databases">
        <title>Rhizobia associated with sainfoin plants.</title>
        <authorList>
            <person name="Asharfi S."/>
            <person name="Kuzmanovic N."/>
            <person name="Bunk B."/>
            <person name="Sproeer C."/>
            <person name="Becker M."/>
            <person name="Thuenen T."/>
        </authorList>
    </citation>
    <scope>NUCLEOTIDE SEQUENCE</scope>
    <source>
        <strain evidence="7">OM4</strain>
    </source>
</reference>
<evidence type="ECO:0000256" key="4">
    <source>
        <dbReference type="ARBA" id="ARBA00022840"/>
    </source>
</evidence>
<keyword evidence="4" id="KW-0067">ATP-binding</keyword>